<dbReference type="SUPFAM" id="SSF47413">
    <property type="entry name" value="lambda repressor-like DNA-binding domains"/>
    <property type="match status" value="1"/>
</dbReference>
<dbReference type="InterPro" id="IPR036286">
    <property type="entry name" value="LexA/Signal_pep-like_sf"/>
</dbReference>
<dbReference type="Proteomes" id="UP000183997">
    <property type="component" value="Unassembled WGS sequence"/>
</dbReference>
<dbReference type="InterPro" id="IPR015927">
    <property type="entry name" value="Peptidase_S24_S26A/B/C"/>
</dbReference>
<dbReference type="PANTHER" id="PTHR33516:SF2">
    <property type="entry name" value="LEXA REPRESSOR-RELATED"/>
    <property type="match status" value="1"/>
</dbReference>
<sequence>MNSIGKKIDQIRQGLSYVDFSKRIEEKTGYEISPSSLHKYVTDQRKPSYKMLEVIATYADLPISSFFEENDQLYAKVKKLDTFKLLQKEYHEITKIKEIPIIDAKLLQTLKSVETHEFEIFYPMPLAVFNGESYGVKIDNNSMSDIGMQPGDLIFIRSEANPKIGQTILAKIGSDLVCKRFYLKNNYVVLEPIDPKYKNLSPHEVEILGTVTKLIRDFEL</sequence>
<evidence type="ECO:0000259" key="1">
    <source>
        <dbReference type="Pfam" id="PF00717"/>
    </source>
</evidence>
<reference evidence="3" key="1">
    <citation type="submission" date="2016-11" db="EMBL/GenBank/DDBJ databases">
        <authorList>
            <person name="Varghese N."/>
            <person name="Submissions S."/>
        </authorList>
    </citation>
    <scope>NUCLEOTIDE SEQUENCE [LARGE SCALE GENOMIC DNA]</scope>
    <source>
        <strain evidence="3">DSM 10349</strain>
    </source>
</reference>
<evidence type="ECO:0000313" key="2">
    <source>
        <dbReference type="EMBL" id="SHK92732.1"/>
    </source>
</evidence>
<dbReference type="Gene3D" id="2.10.109.10">
    <property type="entry name" value="Umud Fragment, subunit A"/>
    <property type="match status" value="1"/>
</dbReference>
<dbReference type="RefSeq" id="WP_072917141.1">
    <property type="nucleotide sequence ID" value="NZ_FRAR01000030.1"/>
</dbReference>
<dbReference type="GO" id="GO:0003677">
    <property type="term" value="F:DNA binding"/>
    <property type="evidence" value="ECO:0007669"/>
    <property type="project" value="InterPro"/>
</dbReference>
<feature type="domain" description="Peptidase S24/S26A/S26B/S26C" evidence="1">
    <location>
        <begin position="113"/>
        <end position="211"/>
    </location>
</feature>
<gene>
    <name evidence="2" type="ORF">SAMN02745123_03617</name>
</gene>
<dbReference type="STRING" id="1121421.SAMN02745123_03617"/>
<dbReference type="InterPro" id="IPR010982">
    <property type="entry name" value="Lambda_DNA-bd_dom_sf"/>
</dbReference>
<proteinExistence type="predicted"/>
<dbReference type="CDD" id="cd00093">
    <property type="entry name" value="HTH_XRE"/>
    <property type="match status" value="1"/>
</dbReference>
<evidence type="ECO:0000313" key="3">
    <source>
        <dbReference type="Proteomes" id="UP000183997"/>
    </source>
</evidence>
<organism evidence="2 3">
    <name type="scientific">Desulforamulus aeronauticus DSM 10349</name>
    <dbReference type="NCBI Taxonomy" id="1121421"/>
    <lineage>
        <taxon>Bacteria</taxon>
        <taxon>Bacillati</taxon>
        <taxon>Bacillota</taxon>
        <taxon>Clostridia</taxon>
        <taxon>Eubacteriales</taxon>
        <taxon>Peptococcaceae</taxon>
        <taxon>Desulforamulus</taxon>
    </lineage>
</organism>
<name>A0A1M6WG18_9FIRM</name>
<dbReference type="InterPro" id="IPR039418">
    <property type="entry name" value="LexA-like"/>
</dbReference>
<dbReference type="CDD" id="cd06529">
    <property type="entry name" value="S24_LexA-like"/>
    <property type="match status" value="1"/>
</dbReference>
<dbReference type="Gene3D" id="1.10.260.40">
    <property type="entry name" value="lambda repressor-like DNA-binding domains"/>
    <property type="match status" value="1"/>
</dbReference>
<dbReference type="InterPro" id="IPR001387">
    <property type="entry name" value="Cro/C1-type_HTH"/>
</dbReference>
<dbReference type="SUPFAM" id="SSF51306">
    <property type="entry name" value="LexA/Signal peptidase"/>
    <property type="match status" value="1"/>
</dbReference>
<keyword evidence="3" id="KW-1185">Reference proteome</keyword>
<protein>
    <submittedName>
        <fullName evidence="2">Repressor LexA</fullName>
    </submittedName>
</protein>
<dbReference type="AlphaFoldDB" id="A0A1M6WG18"/>
<dbReference type="PANTHER" id="PTHR33516">
    <property type="entry name" value="LEXA REPRESSOR"/>
    <property type="match status" value="1"/>
</dbReference>
<accession>A0A1M6WG18</accession>
<dbReference type="Pfam" id="PF00717">
    <property type="entry name" value="Peptidase_S24"/>
    <property type="match status" value="1"/>
</dbReference>
<dbReference type="OrthoDB" id="9802364at2"/>
<dbReference type="InterPro" id="IPR050077">
    <property type="entry name" value="LexA_repressor"/>
</dbReference>
<dbReference type="EMBL" id="FRAR01000030">
    <property type="protein sequence ID" value="SHK92732.1"/>
    <property type="molecule type" value="Genomic_DNA"/>
</dbReference>